<reference evidence="2" key="1">
    <citation type="submission" date="2019-08" db="EMBL/GenBank/DDBJ databases">
        <title>Limnoglobus roseus gen. nov., sp. nov., a novel freshwater planctomycete with a giant genome from the family Gemmataceae.</title>
        <authorList>
            <person name="Kulichevskaya I.S."/>
            <person name="Naumoff D.G."/>
            <person name="Miroshnikov K."/>
            <person name="Ivanova A."/>
            <person name="Philippov D.A."/>
            <person name="Hakobyan A."/>
            <person name="Rijpstra I.C."/>
            <person name="Sinninghe Damste J.S."/>
            <person name="Liesack W."/>
            <person name="Dedysh S.N."/>
        </authorList>
    </citation>
    <scope>NUCLEOTIDE SEQUENCE [LARGE SCALE GENOMIC DNA]</scope>
    <source>
        <strain evidence="2">PX52</strain>
    </source>
</reference>
<dbReference type="AlphaFoldDB" id="A0A5C1ACV9"/>
<proteinExistence type="predicted"/>
<sequence length="217" mass="22636">MVPLVLVSFALGQPPAPSIKLPSEVTGQPGRILQLKAEATGPHVRWFLASDDADLVPFPDGKVALFSSPKAGKYTVLAWTAAGDVPSDAAKCVVTIAGPPAPPPAPSPFLRDLQKLYADDATTDKAGPLAQLAALYHEAVTFVVKADVATTSDLAARIRAAGSTLLAADALVGVRKRIAEEVAKELSTDGDKPLDAATRAKAAKLFEQIATHLEELK</sequence>
<accession>A0A5C1ACV9</accession>
<dbReference type="RefSeq" id="WP_149109746.1">
    <property type="nucleotide sequence ID" value="NZ_CP042425.1"/>
</dbReference>
<dbReference type="Proteomes" id="UP000324974">
    <property type="component" value="Chromosome"/>
</dbReference>
<keyword evidence="2" id="KW-1185">Reference proteome</keyword>
<dbReference type="KEGG" id="lrs:PX52LOC_01789"/>
<gene>
    <name evidence="1" type="ORF">PX52LOC_01789</name>
</gene>
<protein>
    <submittedName>
        <fullName evidence="1">Uncharacterized protein</fullName>
    </submittedName>
</protein>
<dbReference type="EMBL" id="CP042425">
    <property type="protein sequence ID" value="QEL14888.1"/>
    <property type="molecule type" value="Genomic_DNA"/>
</dbReference>
<organism evidence="1 2">
    <name type="scientific">Limnoglobus roseus</name>
    <dbReference type="NCBI Taxonomy" id="2598579"/>
    <lineage>
        <taxon>Bacteria</taxon>
        <taxon>Pseudomonadati</taxon>
        <taxon>Planctomycetota</taxon>
        <taxon>Planctomycetia</taxon>
        <taxon>Gemmatales</taxon>
        <taxon>Gemmataceae</taxon>
        <taxon>Limnoglobus</taxon>
    </lineage>
</organism>
<name>A0A5C1ACV9_9BACT</name>
<evidence type="ECO:0000313" key="2">
    <source>
        <dbReference type="Proteomes" id="UP000324974"/>
    </source>
</evidence>
<evidence type="ECO:0000313" key="1">
    <source>
        <dbReference type="EMBL" id="QEL14888.1"/>
    </source>
</evidence>